<evidence type="ECO:0000313" key="2">
    <source>
        <dbReference type="EMBL" id="KAJ1722682.1"/>
    </source>
</evidence>
<name>A0A9W8CTB6_9FUNG</name>
<sequence>MSFLPPSVLRNPAVLSTLVLTRRLFADLYTRSAADIIRDRSALSAVKALEASHSCTAFDPIGALSGARSCNSHFGYPAVSKVHPLAFAWSPSADFSEPLKASKNIPAERMPNGRLFATPMLTLVDYVDENLCGHPGVVHGGMSSTIAHSSMSLVAALNAPGAGITPVSLNVDFRRPVRAGTFVKVHAWLYAGDQTRGCSVKAAVHLYSLNDKLLFEAISDIAINK</sequence>
<dbReference type="SUPFAM" id="SSF54637">
    <property type="entry name" value="Thioesterase/thiol ester dehydrase-isomerase"/>
    <property type="match status" value="1"/>
</dbReference>
<dbReference type="Proteomes" id="UP001149813">
    <property type="component" value="Unassembled WGS sequence"/>
</dbReference>
<dbReference type="EMBL" id="JANBOJ010000100">
    <property type="protein sequence ID" value="KAJ1722682.1"/>
    <property type="molecule type" value="Genomic_DNA"/>
</dbReference>
<evidence type="ECO:0000259" key="1">
    <source>
        <dbReference type="Pfam" id="PF03061"/>
    </source>
</evidence>
<dbReference type="InterPro" id="IPR006683">
    <property type="entry name" value="Thioestr_dom"/>
</dbReference>
<reference evidence="2" key="1">
    <citation type="submission" date="2022-07" db="EMBL/GenBank/DDBJ databases">
        <title>Phylogenomic reconstructions and comparative analyses of Kickxellomycotina fungi.</title>
        <authorList>
            <person name="Reynolds N.K."/>
            <person name="Stajich J.E."/>
            <person name="Barry K."/>
            <person name="Grigoriev I.V."/>
            <person name="Crous P."/>
            <person name="Smith M.E."/>
        </authorList>
    </citation>
    <scope>NUCLEOTIDE SEQUENCE</scope>
    <source>
        <strain evidence="2">NBRC 32514</strain>
    </source>
</reference>
<dbReference type="AlphaFoldDB" id="A0A9W8CTB6"/>
<gene>
    <name evidence="2" type="ORF">LPJ53_002940</name>
</gene>
<dbReference type="CDD" id="cd03443">
    <property type="entry name" value="PaaI_thioesterase"/>
    <property type="match status" value="1"/>
</dbReference>
<organism evidence="2 3">
    <name type="scientific">Coemansia erecta</name>
    <dbReference type="NCBI Taxonomy" id="147472"/>
    <lineage>
        <taxon>Eukaryota</taxon>
        <taxon>Fungi</taxon>
        <taxon>Fungi incertae sedis</taxon>
        <taxon>Zoopagomycota</taxon>
        <taxon>Kickxellomycotina</taxon>
        <taxon>Kickxellomycetes</taxon>
        <taxon>Kickxellales</taxon>
        <taxon>Kickxellaceae</taxon>
        <taxon>Coemansia</taxon>
    </lineage>
</organism>
<keyword evidence="3" id="KW-1185">Reference proteome</keyword>
<feature type="domain" description="Thioesterase" evidence="1">
    <location>
        <begin position="136"/>
        <end position="189"/>
    </location>
</feature>
<protein>
    <recommendedName>
        <fullName evidence="1">Thioesterase domain-containing protein</fullName>
    </recommendedName>
</protein>
<dbReference type="Gene3D" id="3.10.129.10">
    <property type="entry name" value="Hotdog Thioesterase"/>
    <property type="match status" value="1"/>
</dbReference>
<proteinExistence type="predicted"/>
<dbReference type="InterPro" id="IPR029069">
    <property type="entry name" value="HotDog_dom_sf"/>
</dbReference>
<accession>A0A9W8CTB6</accession>
<dbReference type="OrthoDB" id="506431at2759"/>
<dbReference type="InterPro" id="IPR052061">
    <property type="entry name" value="PTE-AB_protein"/>
</dbReference>
<dbReference type="PANTHER" id="PTHR47260">
    <property type="entry name" value="UPF0644 PROTEIN PB2B4.06"/>
    <property type="match status" value="1"/>
</dbReference>
<dbReference type="Pfam" id="PF03061">
    <property type="entry name" value="4HBT"/>
    <property type="match status" value="1"/>
</dbReference>
<evidence type="ECO:0000313" key="3">
    <source>
        <dbReference type="Proteomes" id="UP001149813"/>
    </source>
</evidence>
<dbReference type="PANTHER" id="PTHR47260:SF1">
    <property type="entry name" value="UPF0644 PROTEIN PB2B4.06"/>
    <property type="match status" value="1"/>
</dbReference>
<comment type="caution">
    <text evidence="2">The sequence shown here is derived from an EMBL/GenBank/DDBJ whole genome shotgun (WGS) entry which is preliminary data.</text>
</comment>